<dbReference type="STRING" id="1120996.SAMN02746066_02871"/>
<dbReference type="PANTHER" id="PTHR43861:SF1">
    <property type="entry name" value="TRANS-ACONITATE 2-METHYLTRANSFERASE"/>
    <property type="match status" value="1"/>
</dbReference>
<dbReference type="AlphaFoldDB" id="A0A1M7KPQ6"/>
<dbReference type="RefSeq" id="WP_073288880.1">
    <property type="nucleotide sequence ID" value="NZ_FRCP01000014.1"/>
</dbReference>
<keyword evidence="2" id="KW-0489">Methyltransferase</keyword>
<dbReference type="PANTHER" id="PTHR43861">
    <property type="entry name" value="TRANS-ACONITATE 2-METHYLTRANSFERASE-RELATED"/>
    <property type="match status" value="1"/>
</dbReference>
<dbReference type="OrthoDB" id="1707222at2"/>
<dbReference type="GO" id="GO:0032259">
    <property type="term" value="P:methylation"/>
    <property type="evidence" value="ECO:0007669"/>
    <property type="project" value="UniProtKB-KW"/>
</dbReference>
<protein>
    <submittedName>
        <fullName evidence="2">Methyltransferase domain-containing protein</fullName>
    </submittedName>
</protein>
<gene>
    <name evidence="2" type="ORF">SAMN02746066_02871</name>
</gene>
<dbReference type="EMBL" id="FRCP01000014">
    <property type="protein sequence ID" value="SHM67419.1"/>
    <property type="molecule type" value="Genomic_DNA"/>
</dbReference>
<feature type="domain" description="Methyltransferase" evidence="1">
    <location>
        <begin position="46"/>
        <end position="150"/>
    </location>
</feature>
<dbReference type="Proteomes" id="UP000184038">
    <property type="component" value="Unassembled WGS sequence"/>
</dbReference>
<dbReference type="GO" id="GO:0008168">
    <property type="term" value="F:methyltransferase activity"/>
    <property type="evidence" value="ECO:0007669"/>
    <property type="project" value="UniProtKB-KW"/>
</dbReference>
<name>A0A1M7KPQ6_9FIRM</name>
<dbReference type="CDD" id="cd02440">
    <property type="entry name" value="AdoMet_MTases"/>
    <property type="match status" value="1"/>
</dbReference>
<reference evidence="2 3" key="1">
    <citation type="submission" date="2016-11" db="EMBL/GenBank/DDBJ databases">
        <authorList>
            <person name="Jaros S."/>
            <person name="Januszkiewicz K."/>
            <person name="Wedrychowicz H."/>
        </authorList>
    </citation>
    <scope>NUCLEOTIDE SEQUENCE [LARGE SCALE GENOMIC DNA]</scope>
    <source>
        <strain evidence="2 3">DSM 15930</strain>
    </source>
</reference>
<dbReference type="InterPro" id="IPR029063">
    <property type="entry name" value="SAM-dependent_MTases_sf"/>
</dbReference>
<sequence>MEQYDASTELWDQVYSECELVDLNGEKLKVEPTFDACLRIFSQNTHRVLDYGCGTGDILFQCADFGYLTYGMGIDRSEVGIHYAEKMAHLNHYQQLDFVTGDIDNLKQMDDECFDGILLSNVLDVTPKDIAHTIFTEITRILQSGGYLFLKLNPYINKDDLIQLGLTPIGDNLYAEDGVLRLRELDTPTWYHILEPSYTVERYLEFPYPWQEGMNRLFLLKKK</sequence>
<dbReference type="Gene3D" id="3.40.50.150">
    <property type="entry name" value="Vaccinia Virus protein VP39"/>
    <property type="match status" value="1"/>
</dbReference>
<accession>A0A1M7KPQ6</accession>
<proteinExistence type="predicted"/>
<evidence type="ECO:0000259" key="1">
    <source>
        <dbReference type="Pfam" id="PF13847"/>
    </source>
</evidence>
<dbReference type="Pfam" id="PF13847">
    <property type="entry name" value="Methyltransf_31"/>
    <property type="match status" value="1"/>
</dbReference>
<keyword evidence="2" id="KW-0808">Transferase</keyword>
<evidence type="ECO:0000313" key="2">
    <source>
        <dbReference type="EMBL" id="SHM67419.1"/>
    </source>
</evidence>
<organism evidence="2 3">
    <name type="scientific">Anaerosporobacter mobilis DSM 15930</name>
    <dbReference type="NCBI Taxonomy" id="1120996"/>
    <lineage>
        <taxon>Bacteria</taxon>
        <taxon>Bacillati</taxon>
        <taxon>Bacillota</taxon>
        <taxon>Clostridia</taxon>
        <taxon>Lachnospirales</taxon>
        <taxon>Lachnospiraceae</taxon>
        <taxon>Anaerosporobacter</taxon>
    </lineage>
</organism>
<evidence type="ECO:0000313" key="3">
    <source>
        <dbReference type="Proteomes" id="UP000184038"/>
    </source>
</evidence>
<keyword evidence="3" id="KW-1185">Reference proteome</keyword>
<dbReference type="SUPFAM" id="SSF53335">
    <property type="entry name" value="S-adenosyl-L-methionine-dependent methyltransferases"/>
    <property type="match status" value="1"/>
</dbReference>
<dbReference type="InterPro" id="IPR025714">
    <property type="entry name" value="Methyltranfer_dom"/>
</dbReference>